<evidence type="ECO:0000256" key="6">
    <source>
        <dbReference type="SAM" id="Phobius"/>
    </source>
</evidence>
<keyword evidence="5 6" id="KW-0472">Membrane</keyword>
<dbReference type="PANTHER" id="PTHR30086:SF20">
    <property type="entry name" value="ARGININE EXPORTER PROTEIN ARGO-RELATED"/>
    <property type="match status" value="1"/>
</dbReference>
<protein>
    <submittedName>
        <fullName evidence="7">Unannotated protein</fullName>
    </submittedName>
</protein>
<dbReference type="PIRSF" id="PIRSF006324">
    <property type="entry name" value="LeuE"/>
    <property type="match status" value="1"/>
</dbReference>
<keyword evidence="4 6" id="KW-1133">Transmembrane helix</keyword>
<feature type="transmembrane region" description="Helical" evidence="6">
    <location>
        <begin position="145"/>
        <end position="169"/>
    </location>
</feature>
<feature type="transmembrane region" description="Helical" evidence="6">
    <location>
        <begin position="114"/>
        <end position="133"/>
    </location>
</feature>
<keyword evidence="3 6" id="KW-0812">Transmembrane</keyword>
<feature type="transmembrane region" description="Helical" evidence="6">
    <location>
        <begin position="72"/>
        <end position="93"/>
    </location>
</feature>
<dbReference type="PANTHER" id="PTHR30086">
    <property type="entry name" value="ARGININE EXPORTER PROTEIN ARGO"/>
    <property type="match status" value="1"/>
</dbReference>
<evidence type="ECO:0000313" key="7">
    <source>
        <dbReference type="EMBL" id="CAB4578508.1"/>
    </source>
</evidence>
<evidence type="ECO:0000256" key="5">
    <source>
        <dbReference type="ARBA" id="ARBA00023136"/>
    </source>
</evidence>
<comment type="subcellular location">
    <subcellularLocation>
        <location evidence="1">Cell membrane</location>
        <topology evidence="1">Multi-pass membrane protein</topology>
    </subcellularLocation>
</comment>
<evidence type="ECO:0000256" key="1">
    <source>
        <dbReference type="ARBA" id="ARBA00004651"/>
    </source>
</evidence>
<name>A0A6J6F0U3_9ZZZZ</name>
<feature type="transmembrane region" description="Helical" evidence="6">
    <location>
        <begin position="189"/>
        <end position="210"/>
    </location>
</feature>
<dbReference type="GO" id="GO:0005886">
    <property type="term" value="C:plasma membrane"/>
    <property type="evidence" value="ECO:0007669"/>
    <property type="project" value="UniProtKB-SubCell"/>
</dbReference>
<dbReference type="AlphaFoldDB" id="A0A6J6F0U3"/>
<dbReference type="GO" id="GO:0015171">
    <property type="term" value="F:amino acid transmembrane transporter activity"/>
    <property type="evidence" value="ECO:0007669"/>
    <property type="project" value="TreeGrafter"/>
</dbReference>
<evidence type="ECO:0000256" key="4">
    <source>
        <dbReference type="ARBA" id="ARBA00022989"/>
    </source>
</evidence>
<keyword evidence="2" id="KW-1003">Cell membrane</keyword>
<feature type="transmembrane region" description="Helical" evidence="6">
    <location>
        <begin position="41"/>
        <end position="66"/>
    </location>
</feature>
<evidence type="ECO:0000256" key="2">
    <source>
        <dbReference type="ARBA" id="ARBA00022475"/>
    </source>
</evidence>
<dbReference type="InterPro" id="IPR001123">
    <property type="entry name" value="LeuE-type"/>
</dbReference>
<reference evidence="7" key="1">
    <citation type="submission" date="2020-05" db="EMBL/GenBank/DDBJ databases">
        <authorList>
            <person name="Chiriac C."/>
            <person name="Salcher M."/>
            <person name="Ghai R."/>
            <person name="Kavagutti S V."/>
        </authorList>
    </citation>
    <scope>NUCLEOTIDE SEQUENCE</scope>
</reference>
<proteinExistence type="predicted"/>
<sequence length="217" mass="22671">MPDLSTVSTFAFASFVLLIIPGPAVIYILNRSVSDGREVGLAAVAGLELGNFVHAVAASAGLSAVLATSATAFTMVKWLGAGYLVFVGVRTLLRPAPALSGDLAATSTRRAFGQGVIVNVLNPKVALFFLSFLPQFIDPDQGRAWLQSLVLGVVFVLIGCVTDSTYSLVASSMRHVLLRGRTLGIVQRWVAGTVFIGLGVMAATTSGAHAKVRSVHT</sequence>
<accession>A0A6J6F0U3</accession>
<organism evidence="7">
    <name type="scientific">freshwater metagenome</name>
    <dbReference type="NCBI Taxonomy" id="449393"/>
    <lineage>
        <taxon>unclassified sequences</taxon>
        <taxon>metagenomes</taxon>
        <taxon>ecological metagenomes</taxon>
    </lineage>
</organism>
<evidence type="ECO:0000256" key="3">
    <source>
        <dbReference type="ARBA" id="ARBA00022692"/>
    </source>
</evidence>
<dbReference type="Pfam" id="PF01810">
    <property type="entry name" value="LysE"/>
    <property type="match status" value="1"/>
</dbReference>
<dbReference type="EMBL" id="CAEZSR010000136">
    <property type="protein sequence ID" value="CAB4578508.1"/>
    <property type="molecule type" value="Genomic_DNA"/>
</dbReference>
<gene>
    <name evidence="7" type="ORF">UFOPK1493_02887</name>
</gene>
<feature type="transmembrane region" description="Helical" evidence="6">
    <location>
        <begin position="6"/>
        <end position="29"/>
    </location>
</feature>